<feature type="transmembrane region" description="Helical" evidence="10">
    <location>
        <begin position="238"/>
        <end position="257"/>
    </location>
</feature>
<dbReference type="Pfam" id="PF00563">
    <property type="entry name" value="EAL"/>
    <property type="match status" value="1"/>
</dbReference>
<evidence type="ECO:0000259" key="11">
    <source>
        <dbReference type="PROSITE" id="PS50883"/>
    </source>
</evidence>
<dbReference type="PANTHER" id="PTHR33121:SF79">
    <property type="entry name" value="CYCLIC DI-GMP PHOSPHODIESTERASE PDED-RELATED"/>
    <property type="match status" value="1"/>
</dbReference>
<dbReference type="KEGG" id="bav:BAV1869"/>
<evidence type="ECO:0000256" key="8">
    <source>
        <dbReference type="ARBA" id="ARBA00023136"/>
    </source>
</evidence>
<evidence type="ECO:0000313" key="13">
    <source>
        <dbReference type="Proteomes" id="UP000001977"/>
    </source>
</evidence>
<protein>
    <recommendedName>
        <fullName evidence="2">cyclic-guanylate-specific phosphodiesterase</fullName>
        <ecNumber evidence="2">3.1.4.52</ecNumber>
    </recommendedName>
</protein>
<dbReference type="Gene3D" id="3.20.20.450">
    <property type="entry name" value="EAL domain"/>
    <property type="match status" value="1"/>
</dbReference>
<evidence type="ECO:0000256" key="4">
    <source>
        <dbReference type="ARBA" id="ARBA00022636"/>
    </source>
</evidence>
<keyword evidence="4" id="KW-0973">c-di-GMP</keyword>
<dbReference type="SMART" id="SM00052">
    <property type="entry name" value="EAL"/>
    <property type="match status" value="1"/>
</dbReference>
<reference evidence="12 13" key="1">
    <citation type="journal article" date="2006" name="J. Bacteriol.">
        <title>Comparison of the genome sequence of the poultry pathogen Bordetella avium with those of B. bronchiseptica, B. pertussis, and B. parapertussis reveals extensive diversity in surface structures associated with host interaction.</title>
        <authorList>
            <person name="Sebaihia M."/>
            <person name="Preston A."/>
            <person name="Maskell D.J."/>
            <person name="Kuzmiak H."/>
            <person name="Connell T.D."/>
            <person name="King N.D."/>
            <person name="Orndorff P.E."/>
            <person name="Miyamoto D.M."/>
            <person name="Thomson N.R."/>
            <person name="Harris D."/>
            <person name="Goble A."/>
            <person name="Lord A."/>
            <person name="Murphy L."/>
            <person name="Quail M.A."/>
            <person name="Rutter S."/>
            <person name="Squares R."/>
            <person name="Squares S."/>
            <person name="Woodward J."/>
            <person name="Parkhill J."/>
            <person name="Temple L.M."/>
        </authorList>
    </citation>
    <scope>NUCLEOTIDE SEQUENCE [LARGE SCALE GENOMIC DNA]</scope>
    <source>
        <strain evidence="12 13">197N</strain>
    </source>
</reference>
<dbReference type="EMBL" id="AM167904">
    <property type="protein sequence ID" value="CAJ49478.1"/>
    <property type="molecule type" value="Genomic_DNA"/>
</dbReference>
<feature type="transmembrane region" description="Helical" evidence="10">
    <location>
        <begin position="17"/>
        <end position="38"/>
    </location>
</feature>
<evidence type="ECO:0000256" key="5">
    <source>
        <dbReference type="ARBA" id="ARBA00022692"/>
    </source>
</evidence>
<evidence type="ECO:0000256" key="10">
    <source>
        <dbReference type="SAM" id="Phobius"/>
    </source>
</evidence>
<evidence type="ECO:0000256" key="2">
    <source>
        <dbReference type="ARBA" id="ARBA00012282"/>
    </source>
</evidence>
<dbReference type="GO" id="GO:0005886">
    <property type="term" value="C:plasma membrane"/>
    <property type="evidence" value="ECO:0007669"/>
    <property type="project" value="UniProtKB-SubCell"/>
</dbReference>
<keyword evidence="5 10" id="KW-0812">Transmembrane</keyword>
<dbReference type="AlphaFoldDB" id="Q2L0M3"/>
<keyword evidence="13" id="KW-1185">Reference proteome</keyword>
<comment type="catalytic activity">
    <reaction evidence="9">
        <text>3',3'-c-di-GMP + H2O = 5'-phosphoguanylyl(3'-&gt;5')guanosine + H(+)</text>
        <dbReference type="Rhea" id="RHEA:24902"/>
        <dbReference type="ChEBI" id="CHEBI:15377"/>
        <dbReference type="ChEBI" id="CHEBI:15378"/>
        <dbReference type="ChEBI" id="CHEBI:58754"/>
        <dbReference type="ChEBI" id="CHEBI:58805"/>
        <dbReference type="EC" id="3.1.4.52"/>
    </reaction>
</comment>
<dbReference type="SUPFAM" id="SSF141868">
    <property type="entry name" value="EAL domain-like"/>
    <property type="match status" value="1"/>
</dbReference>
<evidence type="ECO:0000256" key="3">
    <source>
        <dbReference type="ARBA" id="ARBA00022475"/>
    </source>
</evidence>
<dbReference type="InterPro" id="IPR001633">
    <property type="entry name" value="EAL_dom"/>
</dbReference>
<organism evidence="12 13">
    <name type="scientific">Bordetella avium (strain 197N)</name>
    <dbReference type="NCBI Taxonomy" id="360910"/>
    <lineage>
        <taxon>Bacteria</taxon>
        <taxon>Pseudomonadati</taxon>
        <taxon>Pseudomonadota</taxon>
        <taxon>Betaproteobacteria</taxon>
        <taxon>Burkholderiales</taxon>
        <taxon>Alcaligenaceae</taxon>
        <taxon>Bordetella</taxon>
    </lineage>
</organism>
<accession>Q2L0M3</accession>
<comment type="subcellular location">
    <subcellularLocation>
        <location evidence="1">Cell membrane</location>
        <topology evidence="1">Multi-pass membrane protein</topology>
    </subcellularLocation>
</comment>
<keyword evidence="3" id="KW-1003">Cell membrane</keyword>
<sequence length="519" mass="57117">VRHASFTVLPGKLWRCFSLTLVFLVPLVVCLVVSWMAAQRLTQAQADAKAAMARNQIGHILNEAWQAVDMMLPLLRGTCAEARPVLVRTLNTKPYFRSLLLLQGQQPYCATNLVVARANTPSWRWEAPPGRWLRLVDGMPFMRERPALLVGASGHGGRRAVAVVDGQYLQEMLDSVAALGGHRVEFKMQGGGNLLSRPAVAGGDEGVMAREAFTSAGVPVSIEVMLPESEVIKEWTRILIGFLPLALLVSCLMVWALRHLQLQQTSVQDQIRRAMRAGEFHMEYQPIYSSKSGRCEGAEALMRWRHPGAGAISPEVFIAAAEAEGAIVPLTRHALGLIAQDLPQMNLPAGFHLSVNLAAEHLLHREFVSDVAAFAARIAPWSPHLVLELTERSLVEDAAQALSNIRAVRTSGVSIAIDDFGSGYCSLAYLQQFPVDYLKVDKTFIVGIENAQQESPILDMILALARRLELEVVAEGVSTRGQLDYLLARDVAYVQGFLVAEPMRAQVFADWYREQVSLS</sequence>
<dbReference type="eggNOG" id="COG4943">
    <property type="taxonomic scope" value="Bacteria"/>
</dbReference>
<keyword evidence="7 10" id="KW-1133">Transmembrane helix</keyword>
<proteinExistence type="predicted"/>
<dbReference type="InterPro" id="IPR050706">
    <property type="entry name" value="Cyclic-di-GMP_PDE-like"/>
</dbReference>
<dbReference type="InterPro" id="IPR024744">
    <property type="entry name" value="CSS-motif_dom"/>
</dbReference>
<evidence type="ECO:0000256" key="6">
    <source>
        <dbReference type="ARBA" id="ARBA00022801"/>
    </source>
</evidence>
<name>Q2L0M3_BORA1</name>
<feature type="domain" description="EAL" evidence="11">
    <location>
        <begin position="264"/>
        <end position="516"/>
    </location>
</feature>
<evidence type="ECO:0000256" key="1">
    <source>
        <dbReference type="ARBA" id="ARBA00004651"/>
    </source>
</evidence>
<evidence type="ECO:0000256" key="7">
    <source>
        <dbReference type="ARBA" id="ARBA00022989"/>
    </source>
</evidence>
<keyword evidence="8 10" id="KW-0472">Membrane</keyword>
<dbReference type="InterPro" id="IPR035919">
    <property type="entry name" value="EAL_sf"/>
</dbReference>
<keyword evidence="6" id="KW-0378">Hydrolase</keyword>
<dbReference type="Proteomes" id="UP000001977">
    <property type="component" value="Chromosome"/>
</dbReference>
<evidence type="ECO:0000313" key="12">
    <source>
        <dbReference type="EMBL" id="CAJ49478.1"/>
    </source>
</evidence>
<evidence type="ECO:0000256" key="9">
    <source>
        <dbReference type="ARBA" id="ARBA00034290"/>
    </source>
</evidence>
<dbReference type="PANTHER" id="PTHR33121">
    <property type="entry name" value="CYCLIC DI-GMP PHOSPHODIESTERASE PDEF"/>
    <property type="match status" value="1"/>
</dbReference>
<dbReference type="Pfam" id="PF12792">
    <property type="entry name" value="CSS-motif"/>
    <property type="match status" value="1"/>
</dbReference>
<dbReference type="HOGENOM" id="CLU_000445_131_2_4"/>
<dbReference type="STRING" id="360910.BAV1869"/>
<gene>
    <name evidence="12" type="ordered locus">BAV1869</name>
</gene>
<dbReference type="CDD" id="cd01948">
    <property type="entry name" value="EAL"/>
    <property type="match status" value="1"/>
</dbReference>
<feature type="non-terminal residue" evidence="12">
    <location>
        <position position="1"/>
    </location>
</feature>
<dbReference type="EC" id="3.1.4.52" evidence="2"/>
<dbReference type="GO" id="GO:0071111">
    <property type="term" value="F:cyclic-guanylate-specific phosphodiesterase activity"/>
    <property type="evidence" value="ECO:0007669"/>
    <property type="project" value="UniProtKB-EC"/>
</dbReference>
<dbReference type="PROSITE" id="PS50883">
    <property type="entry name" value="EAL"/>
    <property type="match status" value="1"/>
</dbReference>